<dbReference type="HOGENOM" id="CLU_887612_0_0_4"/>
<evidence type="ECO:0000313" key="3">
    <source>
        <dbReference type="Proteomes" id="UP000008316"/>
    </source>
</evidence>
<evidence type="ECO:0000313" key="2">
    <source>
        <dbReference type="EMBL" id="AEA65767.1"/>
    </source>
</evidence>
<dbReference type="InterPro" id="IPR036249">
    <property type="entry name" value="Thioredoxin-like_sf"/>
</dbReference>
<feature type="chain" id="PRO_5003281380" evidence="1">
    <location>
        <begin position="42"/>
        <end position="313"/>
    </location>
</feature>
<keyword evidence="1" id="KW-0732">Signal</keyword>
<accession>F2LSH1</accession>
<name>F2LSH1_BURGS</name>
<sequence>MGGGTDLTGWTMTALNNRFRTNFLALAVVSGSLFAVPVAYAQAAAAAATSTMTPAPVAASTPNGGSTALIAQLTRGMTGVKTFSEPNGLIGVVAKATGKDGVARPIMMHVDPSGREVIYGLAFDLQKNVLIGAEAVKETIGSAAIPQQLPASVTTPAHPGASADDVAKLSHSAYIETHGVGKGGPIVYAFVEPNCGWCARAVPAMLSSQRTPGTPLANATIRWIPLAFGQDAAAADSIALSSSGDGRARLSKLFSPAASDGTPNDDQIKRVHENIALFQALGDNGTPTFYVQHAGASDARRIEGWAGIDGFTE</sequence>
<dbReference type="Gene3D" id="3.40.30.10">
    <property type="entry name" value="Glutaredoxin"/>
    <property type="match status" value="1"/>
</dbReference>
<reference evidence="2 3" key="1">
    <citation type="journal article" date="2011" name="J. Bacteriol.">
        <title>Complete genome sequence of Burkholderia gladioli BSR3.</title>
        <authorList>
            <person name="Seo Y.S."/>
            <person name="Lim J."/>
            <person name="Choi B.S."/>
            <person name="Kim H."/>
            <person name="Goo E."/>
            <person name="Lee B."/>
            <person name="Lim J.S."/>
            <person name="Choi I.Y."/>
            <person name="Moon J.S."/>
            <person name="Kim J."/>
            <person name="Hwang I."/>
        </authorList>
    </citation>
    <scope>NUCLEOTIDE SEQUENCE [LARGE SCALE GENOMIC DNA]</scope>
    <source>
        <strain evidence="3">BSR3</strain>
    </source>
</reference>
<gene>
    <name evidence="2" type="ordered locus">bgla_3p0660</name>
</gene>
<dbReference type="Proteomes" id="UP000008316">
    <property type="component" value="Plasmid bgla_3p"/>
</dbReference>
<keyword evidence="2" id="KW-0614">Plasmid</keyword>
<dbReference type="SUPFAM" id="SSF52833">
    <property type="entry name" value="Thioredoxin-like"/>
    <property type="match status" value="1"/>
</dbReference>
<feature type="signal peptide" evidence="1">
    <location>
        <begin position="1"/>
        <end position="41"/>
    </location>
</feature>
<evidence type="ECO:0000256" key="1">
    <source>
        <dbReference type="SAM" id="SignalP"/>
    </source>
</evidence>
<dbReference type="KEGG" id="bgd:bgla_3p0660"/>
<keyword evidence="3" id="KW-1185">Reference proteome</keyword>
<protein>
    <submittedName>
        <fullName evidence="2">Thiol:disulfide interchange protein DsbG</fullName>
    </submittedName>
</protein>
<proteinExistence type="predicted"/>
<organism evidence="2 3">
    <name type="scientific">Burkholderia gladioli (strain BSR3)</name>
    <dbReference type="NCBI Taxonomy" id="999541"/>
    <lineage>
        <taxon>Bacteria</taxon>
        <taxon>Pseudomonadati</taxon>
        <taxon>Pseudomonadota</taxon>
        <taxon>Betaproteobacteria</taxon>
        <taxon>Burkholderiales</taxon>
        <taxon>Burkholderiaceae</taxon>
        <taxon>Burkholderia</taxon>
    </lineage>
</organism>
<dbReference type="EMBL" id="CP002603">
    <property type="protein sequence ID" value="AEA65767.1"/>
    <property type="molecule type" value="Genomic_DNA"/>
</dbReference>
<geneLocation type="plasmid" evidence="2 3">
    <name>bgla_3p</name>
</geneLocation>
<dbReference type="AlphaFoldDB" id="F2LSH1"/>